<comment type="caution">
    <text evidence="2">The sequence shown here is derived from an EMBL/GenBank/DDBJ whole genome shotgun (WGS) entry which is preliminary data.</text>
</comment>
<gene>
    <name evidence="2" type="ORF">R4Y45_07115</name>
</gene>
<keyword evidence="1" id="KW-0812">Transmembrane</keyword>
<sequence>MKKILTISQLPAVSLFGGITGLTAIELLLQQSNIDIASLFAVIIFISYPLLDFAVSCNVSRRQLVKISVKSVLLTSMTFLCLIIVYTLIFKCQFFVMGSKLVSFADYLYLYLLTVTAQLLSLVISMDSRLGYWSRGRRRGMVAIVVISIIVTILIHSLLSAIFDPIVLGIIISFLFFIIIRFLILKFAELVKAVDFTADSQAKAWIYNQEE</sequence>
<dbReference type="RefSeq" id="WP_339970505.1">
    <property type="nucleotide sequence ID" value="NZ_JAWMWG010000005.1"/>
</dbReference>
<keyword evidence="1" id="KW-0472">Membrane</keyword>
<evidence type="ECO:0000313" key="2">
    <source>
        <dbReference type="EMBL" id="MEJ6348988.1"/>
    </source>
</evidence>
<dbReference type="Proteomes" id="UP001377804">
    <property type="component" value="Unassembled WGS sequence"/>
</dbReference>
<evidence type="ECO:0000256" key="1">
    <source>
        <dbReference type="SAM" id="Phobius"/>
    </source>
</evidence>
<feature type="transmembrane region" description="Helical" evidence="1">
    <location>
        <begin position="165"/>
        <end position="184"/>
    </location>
</feature>
<keyword evidence="1" id="KW-1133">Transmembrane helix</keyword>
<organism evidence="2 3">
    <name type="scientific">Holzapfeliella saturejae</name>
    <dbReference type="NCBI Taxonomy" id="3082953"/>
    <lineage>
        <taxon>Bacteria</taxon>
        <taxon>Bacillati</taxon>
        <taxon>Bacillota</taxon>
        <taxon>Bacilli</taxon>
        <taxon>Lactobacillales</taxon>
        <taxon>Lactobacillaceae</taxon>
        <taxon>Holzapfeliella</taxon>
    </lineage>
</organism>
<keyword evidence="3" id="KW-1185">Reference proteome</keyword>
<feature type="transmembrane region" description="Helical" evidence="1">
    <location>
        <begin position="72"/>
        <end position="96"/>
    </location>
</feature>
<accession>A0ABU8SHW9</accession>
<name>A0ABU8SHW9_9LACO</name>
<proteinExistence type="predicted"/>
<feature type="transmembrane region" description="Helical" evidence="1">
    <location>
        <begin position="34"/>
        <end position="51"/>
    </location>
</feature>
<dbReference type="EMBL" id="JAWMWG010000005">
    <property type="protein sequence ID" value="MEJ6348988.1"/>
    <property type="molecule type" value="Genomic_DNA"/>
</dbReference>
<protein>
    <submittedName>
        <fullName evidence="2">Uncharacterized protein</fullName>
    </submittedName>
</protein>
<feature type="transmembrane region" description="Helical" evidence="1">
    <location>
        <begin position="108"/>
        <end position="128"/>
    </location>
</feature>
<reference evidence="2 3" key="1">
    <citation type="submission" date="2023-10" db="EMBL/GenBank/DDBJ databases">
        <title>Holzapfeliella saturejae sp. nov. isolated from Satureja montana flowers.</title>
        <authorList>
            <person name="Alcantara C."/>
            <person name="Zuniga M."/>
            <person name="Landete J.M."/>
            <person name="Monedero V."/>
        </authorList>
    </citation>
    <scope>NUCLEOTIDE SEQUENCE [LARGE SCALE GENOMIC DNA]</scope>
    <source>
        <strain evidence="2 3">He02</strain>
    </source>
</reference>
<evidence type="ECO:0000313" key="3">
    <source>
        <dbReference type="Proteomes" id="UP001377804"/>
    </source>
</evidence>
<feature type="transmembrane region" description="Helical" evidence="1">
    <location>
        <begin position="140"/>
        <end position="159"/>
    </location>
</feature>